<evidence type="ECO:0000256" key="2">
    <source>
        <dbReference type="SAM" id="Phobius"/>
    </source>
</evidence>
<keyword evidence="2" id="KW-0812">Transmembrane</keyword>
<keyword evidence="4" id="KW-1185">Reference proteome</keyword>
<keyword evidence="2" id="KW-1133">Transmembrane helix</keyword>
<protein>
    <submittedName>
        <fullName evidence="3">Uncharacterized protein</fullName>
    </submittedName>
</protein>
<comment type="caution">
    <text evidence="3">The sequence shown here is derived from an EMBL/GenBank/DDBJ whole genome shotgun (WGS) entry which is preliminary data.</text>
</comment>
<dbReference type="Proteomes" id="UP001586593">
    <property type="component" value="Unassembled WGS sequence"/>
</dbReference>
<dbReference type="EMBL" id="JAZHXJ010000065">
    <property type="protein sequence ID" value="KAL1877358.1"/>
    <property type="molecule type" value="Genomic_DNA"/>
</dbReference>
<feature type="transmembrane region" description="Helical" evidence="2">
    <location>
        <begin position="348"/>
        <end position="368"/>
    </location>
</feature>
<gene>
    <name evidence="3" type="ORF">VTK73DRAFT_8653</name>
</gene>
<evidence type="ECO:0000256" key="1">
    <source>
        <dbReference type="SAM" id="MobiDB-lite"/>
    </source>
</evidence>
<organism evidence="3 4">
    <name type="scientific">Phialemonium thermophilum</name>
    <dbReference type="NCBI Taxonomy" id="223376"/>
    <lineage>
        <taxon>Eukaryota</taxon>
        <taxon>Fungi</taxon>
        <taxon>Dikarya</taxon>
        <taxon>Ascomycota</taxon>
        <taxon>Pezizomycotina</taxon>
        <taxon>Sordariomycetes</taxon>
        <taxon>Sordariomycetidae</taxon>
        <taxon>Cephalothecales</taxon>
        <taxon>Cephalothecaceae</taxon>
        <taxon>Phialemonium</taxon>
    </lineage>
</organism>
<proteinExistence type="predicted"/>
<reference evidence="3 4" key="1">
    <citation type="journal article" date="2024" name="Commun. Biol.">
        <title>Comparative genomic analysis of thermophilic fungi reveals convergent evolutionary adaptations and gene losses.</title>
        <authorList>
            <person name="Steindorff A.S."/>
            <person name="Aguilar-Pontes M.V."/>
            <person name="Robinson A.J."/>
            <person name="Andreopoulos B."/>
            <person name="LaButti K."/>
            <person name="Kuo A."/>
            <person name="Mondo S."/>
            <person name="Riley R."/>
            <person name="Otillar R."/>
            <person name="Haridas S."/>
            <person name="Lipzen A."/>
            <person name="Grimwood J."/>
            <person name="Schmutz J."/>
            <person name="Clum A."/>
            <person name="Reid I.D."/>
            <person name="Moisan M.C."/>
            <person name="Butler G."/>
            <person name="Nguyen T.T.M."/>
            <person name="Dewar K."/>
            <person name="Conant G."/>
            <person name="Drula E."/>
            <person name="Henrissat B."/>
            <person name="Hansel C."/>
            <person name="Singer S."/>
            <person name="Hutchinson M.I."/>
            <person name="de Vries R.P."/>
            <person name="Natvig D.O."/>
            <person name="Powell A.J."/>
            <person name="Tsang A."/>
            <person name="Grigoriev I.V."/>
        </authorList>
    </citation>
    <scope>NUCLEOTIDE SEQUENCE [LARGE SCALE GENOMIC DNA]</scope>
    <source>
        <strain evidence="3 4">ATCC 24622</strain>
    </source>
</reference>
<name>A0ABR3XN05_9PEZI</name>
<feature type="compositionally biased region" description="Low complexity" evidence="1">
    <location>
        <begin position="20"/>
        <end position="32"/>
    </location>
</feature>
<feature type="transmembrane region" description="Helical" evidence="2">
    <location>
        <begin position="308"/>
        <end position="328"/>
    </location>
</feature>
<evidence type="ECO:0000313" key="4">
    <source>
        <dbReference type="Proteomes" id="UP001586593"/>
    </source>
</evidence>
<accession>A0ABR3XN05</accession>
<keyword evidence="2" id="KW-0472">Membrane</keyword>
<sequence>MSREGSYTGDAGSYPADQNQRGQSSSGQQQRQDASGNLRGNIAETENEPHSVDKGTQTLQCPDTVPPVVTGNRDGHKIRSLYERAVATVHLDLPEAAVLPPVPKLKRHELPFFRRMLIDIIFLSETRFCARAPQTLMLQFFPHLPGFGIIAHAAWRIIINKGSADIPANSDFPDCRYIVVGTMGIDESVPHEVILPVRQRDNDDLFKQIRRAMRRVRAWHKRLMSLKKVSGFSLYECIPARRYHHVRELDGETRRAMAEFWKDFITLDEDYSDRWLNWVHKNFNNGSFDPEKGRYALQLVLRWSANKLIFWGAVPILLSLAVGFGYMFRPTTGEDFLTVVQTAWTISSYIITAAALALALTAVITQIGD</sequence>
<evidence type="ECO:0000313" key="3">
    <source>
        <dbReference type="EMBL" id="KAL1877358.1"/>
    </source>
</evidence>
<feature type="region of interest" description="Disordered" evidence="1">
    <location>
        <begin position="1"/>
        <end position="73"/>
    </location>
</feature>